<dbReference type="InterPro" id="IPR041700">
    <property type="entry name" value="OMP_b-brl_3"/>
</dbReference>
<feature type="domain" description="Outer membrane protein beta-barrel" evidence="3">
    <location>
        <begin position="369"/>
        <end position="753"/>
    </location>
</feature>
<dbReference type="InterPro" id="IPR008969">
    <property type="entry name" value="CarboxyPept-like_regulatory"/>
</dbReference>
<reference evidence="4" key="2">
    <citation type="submission" date="2021-04" db="EMBL/GenBank/DDBJ databases">
        <authorList>
            <person name="Gilroy R."/>
        </authorList>
    </citation>
    <scope>NUCLEOTIDE SEQUENCE</scope>
    <source>
        <strain evidence="4">ChiHjej12B11-24981</strain>
    </source>
</reference>
<dbReference type="InterPro" id="IPR012910">
    <property type="entry name" value="Plug_dom"/>
</dbReference>
<dbReference type="SUPFAM" id="SSF56935">
    <property type="entry name" value="Porins"/>
    <property type="match status" value="1"/>
</dbReference>
<sequence>MKQFILSLLCLLLLAGTGAFAQQTFSGQVVDEHRQPFPYVNVVLLAPSDSAFVAGTVSDDRGRFSLRAPETGLLLRVSFVGYTTIYKEADRPDLGIVMLQPDAQMLDGVTVRANLPKVRLKGDAQVTTVQGSVLEKAGTGNDLLDKLPGVSADEGTVNVFGSGQAEVYINGRKMRDPSELDQLASDNVRSVEVVRNPGARYDASVQAVVRIYTRKPQGEGFGVNNRFYTACHYGWSVLDQLDMNYRRGGFDLGAMLFASDSHDEDNKGLVQETFLDHDWRQESTINSRNHTQNLAARLSANYQFNDRHSAGLRYDFDRTPRDKWDILPLPTTVYRDGEPCETSLSSGWEDRLNTSHAVNAYYAGRAADWTIDFNADGYWTDSKTPQDMLEQVTSATGTTEQPVTNRTVRNSRLYAAKLIVSHPLWEGNLSFGGEYTYSHIENSYVNAEGILRNDDSRIRENAWSAFLEYAKSFGPLQAQMGVRYEHLVSDYYEQGRRIGEQSRTYDNVFPSVSLALPVGDMQLQLSYAGSINRPGYWLLRNSVTYINRYTYESGNPALKPSLMHRLSLDASYRWVYLNLRYLHVRDGFLYHSGTYSEESPAISLVQYVNTTDADRFYATLTLAPTIGLWSAQFTAMLSKQWFYVDTPWGCENFGRPVGSFQWDNNFRLPVGFQLDVDFWAETRGHDESYRVLRPLWSMDASLYKGFLADRLSLQLRATDLFNSSRAPLTLYSGNRLMTIDQEARRRVSLTLRYKFNAAKSKYKGTGAGQEQRSRM</sequence>
<dbReference type="Pfam" id="PF14905">
    <property type="entry name" value="OMP_b-brl_3"/>
    <property type="match status" value="1"/>
</dbReference>
<evidence type="ECO:0000313" key="4">
    <source>
        <dbReference type="EMBL" id="HIZ01533.1"/>
    </source>
</evidence>
<dbReference type="Pfam" id="PF13715">
    <property type="entry name" value="CarbopepD_reg_2"/>
    <property type="match status" value="1"/>
</dbReference>
<keyword evidence="1" id="KW-0732">Signal</keyword>
<protein>
    <submittedName>
        <fullName evidence="4">TonB-dependent receptor family protein</fullName>
    </submittedName>
</protein>
<name>A0A9D2A441_9BACE</name>
<evidence type="ECO:0000313" key="5">
    <source>
        <dbReference type="Proteomes" id="UP000824023"/>
    </source>
</evidence>
<dbReference type="AlphaFoldDB" id="A0A9D2A441"/>
<dbReference type="InterPro" id="IPR037066">
    <property type="entry name" value="Plug_dom_sf"/>
</dbReference>
<comment type="caution">
    <text evidence="4">The sequence shown here is derived from an EMBL/GenBank/DDBJ whole genome shotgun (WGS) entry which is preliminary data.</text>
</comment>
<dbReference type="Proteomes" id="UP000824023">
    <property type="component" value="Unassembled WGS sequence"/>
</dbReference>
<gene>
    <name evidence="4" type="ORF">H9819_04670</name>
</gene>
<dbReference type="EMBL" id="DXCK01000063">
    <property type="protein sequence ID" value="HIZ01533.1"/>
    <property type="molecule type" value="Genomic_DNA"/>
</dbReference>
<proteinExistence type="predicted"/>
<dbReference type="Pfam" id="PF07715">
    <property type="entry name" value="Plug"/>
    <property type="match status" value="1"/>
</dbReference>
<organism evidence="4 5">
    <name type="scientific">Candidatus Bacteroides merdipullorum</name>
    <dbReference type="NCBI Taxonomy" id="2838474"/>
    <lineage>
        <taxon>Bacteria</taxon>
        <taxon>Pseudomonadati</taxon>
        <taxon>Bacteroidota</taxon>
        <taxon>Bacteroidia</taxon>
        <taxon>Bacteroidales</taxon>
        <taxon>Bacteroidaceae</taxon>
        <taxon>Bacteroides</taxon>
    </lineage>
</organism>
<keyword evidence="4" id="KW-0675">Receptor</keyword>
<evidence type="ECO:0000259" key="2">
    <source>
        <dbReference type="Pfam" id="PF07715"/>
    </source>
</evidence>
<evidence type="ECO:0000256" key="1">
    <source>
        <dbReference type="SAM" id="SignalP"/>
    </source>
</evidence>
<feature type="signal peptide" evidence="1">
    <location>
        <begin position="1"/>
        <end position="21"/>
    </location>
</feature>
<reference evidence="4" key="1">
    <citation type="journal article" date="2021" name="PeerJ">
        <title>Extensive microbial diversity within the chicken gut microbiome revealed by metagenomics and culture.</title>
        <authorList>
            <person name="Gilroy R."/>
            <person name="Ravi A."/>
            <person name="Getino M."/>
            <person name="Pursley I."/>
            <person name="Horton D.L."/>
            <person name="Alikhan N.F."/>
            <person name="Baker D."/>
            <person name="Gharbi K."/>
            <person name="Hall N."/>
            <person name="Watson M."/>
            <person name="Adriaenssens E.M."/>
            <person name="Foster-Nyarko E."/>
            <person name="Jarju S."/>
            <person name="Secka A."/>
            <person name="Antonio M."/>
            <person name="Oren A."/>
            <person name="Chaudhuri R.R."/>
            <person name="La Ragione R."/>
            <person name="Hildebrand F."/>
            <person name="Pallen M.J."/>
        </authorList>
    </citation>
    <scope>NUCLEOTIDE SEQUENCE</scope>
    <source>
        <strain evidence="4">ChiHjej12B11-24981</strain>
    </source>
</reference>
<dbReference type="Gene3D" id="2.170.130.10">
    <property type="entry name" value="TonB-dependent receptor, plug domain"/>
    <property type="match status" value="1"/>
</dbReference>
<feature type="chain" id="PRO_5039072691" evidence="1">
    <location>
        <begin position="22"/>
        <end position="775"/>
    </location>
</feature>
<accession>A0A9D2A441</accession>
<dbReference type="SUPFAM" id="SSF49464">
    <property type="entry name" value="Carboxypeptidase regulatory domain-like"/>
    <property type="match status" value="1"/>
</dbReference>
<feature type="domain" description="TonB-dependent receptor plug" evidence="2">
    <location>
        <begin position="124"/>
        <end position="203"/>
    </location>
</feature>
<evidence type="ECO:0000259" key="3">
    <source>
        <dbReference type="Pfam" id="PF14905"/>
    </source>
</evidence>